<dbReference type="Proteomes" id="UP001151532">
    <property type="component" value="Chromosome 1"/>
</dbReference>
<sequence>MALLIILMVGEVSVGAAIAFVLIYVVYAFSVAANGMLRKHAGRLKLDDAVTPLIPVRGSIFPQTSSEEDASIYSSLLDLETDSDLPCNLNYPSFSAVFQSTGDAVTYKRVVKNGGSSLDAIYEVKVNSPANVDIKVSPSKVVFSAENKTLSYEIDYLLQC</sequence>
<name>A0A9Q0YVX9_SALPP</name>
<feature type="domain" description="Subtilisin-like protease fibronectin type-III" evidence="2">
    <location>
        <begin position="88"/>
        <end position="155"/>
    </location>
</feature>
<reference evidence="3" key="2">
    <citation type="journal article" date="2023" name="Int. J. Mol. Sci.">
        <title>De Novo Assembly and Annotation of 11 Diverse Shrub Willow (Salix) Genomes Reveals Novel Gene Organization in Sex-Linked Regions.</title>
        <authorList>
            <person name="Hyden B."/>
            <person name="Feng K."/>
            <person name="Yates T.B."/>
            <person name="Jawdy S."/>
            <person name="Cereghino C."/>
            <person name="Smart L.B."/>
            <person name="Muchero W."/>
        </authorList>
    </citation>
    <scope>NUCLEOTIDE SEQUENCE</scope>
    <source>
        <tissue evidence="3">Shoot tip</tissue>
    </source>
</reference>
<evidence type="ECO:0000313" key="4">
    <source>
        <dbReference type="Proteomes" id="UP001151532"/>
    </source>
</evidence>
<dbReference type="AlphaFoldDB" id="A0A9Q0YVX9"/>
<proteinExistence type="predicted"/>
<evidence type="ECO:0000259" key="2">
    <source>
        <dbReference type="Pfam" id="PF17766"/>
    </source>
</evidence>
<dbReference type="EMBL" id="JAPFFK010000015">
    <property type="protein sequence ID" value="KAJ6711898.1"/>
    <property type="molecule type" value="Genomic_DNA"/>
</dbReference>
<dbReference type="InterPro" id="IPR041469">
    <property type="entry name" value="Subtilisin-like_FN3"/>
</dbReference>
<dbReference type="Pfam" id="PF17766">
    <property type="entry name" value="fn3_6"/>
    <property type="match status" value="1"/>
</dbReference>
<accession>A0A9Q0YVX9</accession>
<keyword evidence="1" id="KW-0472">Membrane</keyword>
<gene>
    <name evidence="3" type="ORF">OIU79_008174</name>
</gene>
<keyword evidence="1" id="KW-1133">Transmembrane helix</keyword>
<organism evidence="3 4">
    <name type="scientific">Salix purpurea</name>
    <name type="common">Purple osier willow</name>
    <dbReference type="NCBI Taxonomy" id="77065"/>
    <lineage>
        <taxon>Eukaryota</taxon>
        <taxon>Viridiplantae</taxon>
        <taxon>Streptophyta</taxon>
        <taxon>Embryophyta</taxon>
        <taxon>Tracheophyta</taxon>
        <taxon>Spermatophyta</taxon>
        <taxon>Magnoliopsida</taxon>
        <taxon>eudicotyledons</taxon>
        <taxon>Gunneridae</taxon>
        <taxon>Pentapetalae</taxon>
        <taxon>rosids</taxon>
        <taxon>fabids</taxon>
        <taxon>Malpighiales</taxon>
        <taxon>Salicaceae</taxon>
        <taxon>Saliceae</taxon>
        <taxon>Salix</taxon>
    </lineage>
</organism>
<comment type="caution">
    <text evidence="3">The sequence shown here is derived from an EMBL/GenBank/DDBJ whole genome shotgun (WGS) entry which is preliminary data.</text>
</comment>
<dbReference type="Gene3D" id="2.60.40.2310">
    <property type="match status" value="1"/>
</dbReference>
<evidence type="ECO:0000256" key="1">
    <source>
        <dbReference type="SAM" id="Phobius"/>
    </source>
</evidence>
<evidence type="ECO:0000313" key="3">
    <source>
        <dbReference type="EMBL" id="KAJ6711898.1"/>
    </source>
</evidence>
<reference evidence="3" key="1">
    <citation type="submission" date="2022-11" db="EMBL/GenBank/DDBJ databases">
        <authorList>
            <person name="Hyden B.L."/>
            <person name="Feng K."/>
            <person name="Yates T."/>
            <person name="Jawdy S."/>
            <person name="Smart L.B."/>
            <person name="Muchero W."/>
        </authorList>
    </citation>
    <scope>NUCLEOTIDE SEQUENCE</scope>
    <source>
        <tissue evidence="3">Shoot tip</tissue>
    </source>
</reference>
<keyword evidence="1" id="KW-0812">Transmembrane</keyword>
<protein>
    <submittedName>
        <fullName evidence="3">CA2+ K+ INDEPENDENT EXCHANGER</fullName>
    </submittedName>
</protein>
<dbReference type="OrthoDB" id="206201at2759"/>
<feature type="transmembrane region" description="Helical" evidence="1">
    <location>
        <begin position="12"/>
        <end position="37"/>
    </location>
</feature>
<keyword evidence="4" id="KW-1185">Reference proteome</keyword>